<name>A0A8S3E9W8_9BILA</name>
<evidence type="ECO:0000313" key="3">
    <source>
        <dbReference type="Proteomes" id="UP000681720"/>
    </source>
</evidence>
<dbReference type="Proteomes" id="UP000681720">
    <property type="component" value="Unassembled WGS sequence"/>
</dbReference>
<proteinExistence type="predicted"/>
<comment type="caution">
    <text evidence="2">The sequence shown here is derived from an EMBL/GenBank/DDBJ whole genome shotgun (WGS) entry which is preliminary data.</text>
</comment>
<accession>A0A8S3E9W8</accession>
<sequence length="55" mass="5774">MGALFERALTVGVCGVDVDVADIDNDVTDFCLSIAMGILDSLGRREVNVAKLTSS</sequence>
<evidence type="ECO:0000313" key="2">
    <source>
        <dbReference type="EMBL" id="CAF5067436.1"/>
    </source>
</evidence>
<reference evidence="2" key="1">
    <citation type="submission" date="2021-02" db="EMBL/GenBank/DDBJ databases">
        <authorList>
            <person name="Nowell W R."/>
        </authorList>
    </citation>
    <scope>NUCLEOTIDE SEQUENCE</scope>
</reference>
<protein>
    <submittedName>
        <fullName evidence="2">Uncharacterized protein</fullName>
    </submittedName>
</protein>
<evidence type="ECO:0000313" key="1">
    <source>
        <dbReference type="EMBL" id="CAF5051924.1"/>
    </source>
</evidence>
<dbReference type="EMBL" id="CAJOBI010225474">
    <property type="protein sequence ID" value="CAF5051924.1"/>
    <property type="molecule type" value="Genomic_DNA"/>
</dbReference>
<organism evidence="2 3">
    <name type="scientific">Rotaria magnacalcarata</name>
    <dbReference type="NCBI Taxonomy" id="392030"/>
    <lineage>
        <taxon>Eukaryota</taxon>
        <taxon>Metazoa</taxon>
        <taxon>Spiralia</taxon>
        <taxon>Gnathifera</taxon>
        <taxon>Rotifera</taxon>
        <taxon>Eurotatoria</taxon>
        <taxon>Bdelloidea</taxon>
        <taxon>Philodinida</taxon>
        <taxon>Philodinidae</taxon>
        <taxon>Rotaria</taxon>
    </lineage>
</organism>
<gene>
    <name evidence="2" type="ORF">GIL414_LOCUS60903</name>
    <name evidence="1" type="ORF">SMN809_LOCUS59246</name>
</gene>
<dbReference type="Proteomes" id="UP000676336">
    <property type="component" value="Unassembled WGS sequence"/>
</dbReference>
<dbReference type="AlphaFoldDB" id="A0A8S3E9W8"/>
<feature type="non-terminal residue" evidence="2">
    <location>
        <position position="55"/>
    </location>
</feature>
<dbReference type="EMBL" id="CAJOBJ010236953">
    <property type="protein sequence ID" value="CAF5067436.1"/>
    <property type="molecule type" value="Genomic_DNA"/>
</dbReference>